<protein>
    <submittedName>
        <fullName evidence="2">Uncharacterized protein</fullName>
    </submittedName>
</protein>
<organism evidence="2 3">
    <name type="scientific">Brachybacterium fresconis</name>
    <dbReference type="NCBI Taxonomy" id="173363"/>
    <lineage>
        <taxon>Bacteria</taxon>
        <taxon>Bacillati</taxon>
        <taxon>Actinomycetota</taxon>
        <taxon>Actinomycetes</taxon>
        <taxon>Micrococcales</taxon>
        <taxon>Dermabacteraceae</taxon>
        <taxon>Brachybacterium</taxon>
    </lineage>
</organism>
<dbReference type="Proteomes" id="UP000698222">
    <property type="component" value="Unassembled WGS sequence"/>
</dbReference>
<proteinExistence type="predicted"/>
<comment type="caution">
    <text evidence="2">The sequence shown here is derived from an EMBL/GenBank/DDBJ whole genome shotgun (WGS) entry which is preliminary data.</text>
</comment>
<reference evidence="2 3" key="1">
    <citation type="submission" date="2021-03" db="EMBL/GenBank/DDBJ databases">
        <title>Sequencing the genomes of 1000 actinobacteria strains.</title>
        <authorList>
            <person name="Klenk H.-P."/>
        </authorList>
    </citation>
    <scope>NUCLEOTIDE SEQUENCE [LARGE SCALE GENOMIC DNA]</scope>
    <source>
        <strain evidence="2 3">DSM 14564</strain>
    </source>
</reference>
<accession>A0ABS4YN29</accession>
<evidence type="ECO:0000313" key="2">
    <source>
        <dbReference type="EMBL" id="MBP2410206.1"/>
    </source>
</evidence>
<sequence length="607" mass="66109">MSRRRHDRNPLGQGAARQRANRRTPHTSRPAPAESAAENPLISVLRPALRSDDPTAFWVAAAPLVTELADLQHHPEELPEGVDLLDTFIEINVAETTALLHMVAAMCPDEDLRSRAQVGLTARRQPMPPQVSGLVQASVTEAVAFSDGAGENLLVELVLPRGVRATLIAYIQWSPAPYVKDAFVVGESLEEITRKYREIMAGEGASLDEVLEAVGPADARARFRQALANTSADVEQSGDWEQWPMLRPFVEFVVGRMPEGGTGYDEDALYGGFSDVATLPVPEQPPWILEDGTDLVEEFTTSAHAVGLERGSALEDLVAYLMILLDASLGDPLGWDPELAEWILSEVLPRVPTLPEAAAAQIPSALPELVAWSLERKGEEPSVIARTLSAIAPLLDEFPARRADPRMRARRLEEQVDFALELEDPTALRLADLALRAGGSEVLAELETAPLPAEKLALEQFPDDLRDLAAEIDTHLVEGVAALLEHHSGSADTDELLTACRRLLVRVAQLDDAVLRRKASTRNTAAAIVSIVARGNDLMGYPPAPLHEKDLHRAFDLRSSPSQRARTLMEAAALPHRFTGVALADPELLLGTARAELRRVRDVLQAE</sequence>
<dbReference type="EMBL" id="JAGIOC010000001">
    <property type="protein sequence ID" value="MBP2410206.1"/>
    <property type="molecule type" value="Genomic_DNA"/>
</dbReference>
<name>A0ABS4YN29_9MICO</name>
<feature type="region of interest" description="Disordered" evidence="1">
    <location>
        <begin position="1"/>
        <end position="39"/>
    </location>
</feature>
<evidence type="ECO:0000256" key="1">
    <source>
        <dbReference type="SAM" id="MobiDB-lite"/>
    </source>
</evidence>
<dbReference type="RefSeq" id="WP_209893479.1">
    <property type="nucleotide sequence ID" value="NZ_BAAAJV010000040.1"/>
</dbReference>
<gene>
    <name evidence="2" type="ORF">JOF44_003109</name>
</gene>
<evidence type="ECO:0000313" key="3">
    <source>
        <dbReference type="Proteomes" id="UP000698222"/>
    </source>
</evidence>
<keyword evidence="3" id="KW-1185">Reference proteome</keyword>